<organism evidence="4 5">
    <name type="scientific">Aphanomyces astaci</name>
    <name type="common">Crayfish plague agent</name>
    <dbReference type="NCBI Taxonomy" id="112090"/>
    <lineage>
        <taxon>Eukaryota</taxon>
        <taxon>Sar</taxon>
        <taxon>Stramenopiles</taxon>
        <taxon>Oomycota</taxon>
        <taxon>Saprolegniomycetes</taxon>
        <taxon>Saprolegniales</taxon>
        <taxon>Verrucalvaceae</taxon>
        <taxon>Aphanomyces</taxon>
    </lineage>
</organism>
<evidence type="ECO:0000256" key="1">
    <source>
        <dbReference type="PROSITE-ProRule" id="PRU00024"/>
    </source>
</evidence>
<dbReference type="PRINTS" id="PR01217">
    <property type="entry name" value="PRICHEXTENSN"/>
</dbReference>
<keyword evidence="1" id="KW-0863">Zinc-finger</keyword>
<feature type="domain" description="B box-type" evidence="3">
    <location>
        <begin position="66"/>
        <end position="103"/>
    </location>
</feature>
<dbReference type="AlphaFoldDB" id="A0A9X8E8S3"/>
<feature type="region of interest" description="Disordered" evidence="2">
    <location>
        <begin position="138"/>
        <end position="204"/>
    </location>
</feature>
<accession>A0A9X8E8S3</accession>
<dbReference type="SUPFAM" id="SSF57845">
    <property type="entry name" value="B-box zinc-binding domain"/>
    <property type="match status" value="1"/>
</dbReference>
<comment type="caution">
    <text evidence="4">The sequence shown here is derived from an EMBL/GenBank/DDBJ whole genome shotgun (WGS) entry which is preliminary data.</text>
</comment>
<evidence type="ECO:0000259" key="3">
    <source>
        <dbReference type="PROSITE" id="PS50119"/>
    </source>
</evidence>
<dbReference type="InterPro" id="IPR013087">
    <property type="entry name" value="Znf_C2H2_type"/>
</dbReference>
<feature type="compositionally biased region" description="Pro residues" evidence="2">
    <location>
        <begin position="146"/>
        <end position="174"/>
    </location>
</feature>
<reference evidence="4 5" key="1">
    <citation type="journal article" date="2018" name="J. Invertebr. Pathol.">
        <title>New genotyping method for the causative agent of crayfish plague (Aphanomyces astaci) based on whole genome data.</title>
        <authorList>
            <person name="Minardi D."/>
            <person name="Studholme D.J."/>
            <person name="van der Giezen M."/>
            <person name="Pretto T."/>
            <person name="Oidtmann B."/>
        </authorList>
    </citation>
    <scope>NUCLEOTIDE SEQUENCE [LARGE SCALE GENOMIC DNA]</scope>
    <source>
        <strain evidence="4 5">KB13</strain>
    </source>
</reference>
<dbReference type="InterPro" id="IPR000315">
    <property type="entry name" value="Znf_B-box"/>
</dbReference>
<name>A0A9X8E8S3_APHAT</name>
<evidence type="ECO:0000313" key="5">
    <source>
        <dbReference type="Proteomes" id="UP000275652"/>
    </source>
</evidence>
<dbReference type="Proteomes" id="UP000275652">
    <property type="component" value="Unassembled WGS sequence"/>
</dbReference>
<keyword evidence="1" id="KW-0479">Metal-binding</keyword>
<gene>
    <name evidence="4" type="ORF">DYB28_000645</name>
</gene>
<dbReference type="PROSITE" id="PS00028">
    <property type="entry name" value="ZINC_FINGER_C2H2_1"/>
    <property type="match status" value="1"/>
</dbReference>
<proteinExistence type="predicted"/>
<sequence>MADAAAEKMVLDAMFDIKWDFAKCNYNRCLRLADLRCPKCVGEFYCQEHKKKHLKARHGKKELDDYGAKICENCTNFKIEFYCMSCKRYMCYKCVNGHLHPVYPVSDARGLCNAKLSWNNAFLADVSKFMVQYKDDMPLRSTSQPPKQPAAPKTPTPPPSAPIQQPSPSPPATTPAPSSVTPQPPHDPRKQTPSAPPNKPRDPRQPIVKQELVQPPPPASVPPPVAVQRPVKAETLPSNPLDVLANRGEDKEFITSASLTNLTLPHVGDNYLKGVMLDNYNKSNNEADRLDKAIRKLEKEARENVSSRSMQMALQAVNQRSELQRLLEGVFQHRDEAVAQVIVYDPPVLASYDAAQDPSHPSFKQTVTSALTLRVVSLKHGMCAKVELKIQAQLSQWVHIQNQMDAAVATHDLTAAEALQDKLEPLEAEMCKLDAERAKHFVEIATLTERVRTLVQQYRDNNQG</sequence>
<dbReference type="GO" id="GO:0008270">
    <property type="term" value="F:zinc ion binding"/>
    <property type="evidence" value="ECO:0007669"/>
    <property type="project" value="UniProtKB-KW"/>
</dbReference>
<protein>
    <recommendedName>
        <fullName evidence="3">B box-type domain-containing protein</fullName>
    </recommendedName>
</protein>
<evidence type="ECO:0000256" key="2">
    <source>
        <dbReference type="SAM" id="MobiDB-lite"/>
    </source>
</evidence>
<keyword evidence="1" id="KW-0862">Zinc</keyword>
<dbReference type="EMBL" id="QUTI01015656">
    <property type="protein sequence ID" value="RLO11537.1"/>
    <property type="molecule type" value="Genomic_DNA"/>
</dbReference>
<evidence type="ECO:0000313" key="4">
    <source>
        <dbReference type="EMBL" id="RLO11537.1"/>
    </source>
</evidence>
<dbReference type="PROSITE" id="PS50119">
    <property type="entry name" value="ZF_BBOX"/>
    <property type="match status" value="1"/>
</dbReference>